<feature type="non-terminal residue" evidence="1">
    <location>
        <position position="1"/>
    </location>
</feature>
<gene>
    <name evidence="1" type="ORF">S03H2_47692</name>
</gene>
<dbReference type="EMBL" id="BARU01030024">
    <property type="protein sequence ID" value="GAH73699.1"/>
    <property type="molecule type" value="Genomic_DNA"/>
</dbReference>
<proteinExistence type="predicted"/>
<organism evidence="1">
    <name type="scientific">marine sediment metagenome</name>
    <dbReference type="NCBI Taxonomy" id="412755"/>
    <lineage>
        <taxon>unclassified sequences</taxon>
        <taxon>metagenomes</taxon>
        <taxon>ecological metagenomes</taxon>
    </lineage>
</organism>
<accession>X1J5T1</accession>
<evidence type="ECO:0000313" key="1">
    <source>
        <dbReference type="EMBL" id="GAH73699.1"/>
    </source>
</evidence>
<reference evidence="1" key="1">
    <citation type="journal article" date="2014" name="Front. Microbiol.">
        <title>High frequency of phylogenetically diverse reductive dehalogenase-homologous genes in deep subseafloor sedimentary metagenomes.</title>
        <authorList>
            <person name="Kawai M."/>
            <person name="Futagami T."/>
            <person name="Toyoda A."/>
            <person name="Takaki Y."/>
            <person name="Nishi S."/>
            <person name="Hori S."/>
            <person name="Arai W."/>
            <person name="Tsubouchi T."/>
            <person name="Morono Y."/>
            <person name="Uchiyama I."/>
            <person name="Ito T."/>
            <person name="Fujiyama A."/>
            <person name="Inagaki F."/>
            <person name="Takami H."/>
        </authorList>
    </citation>
    <scope>NUCLEOTIDE SEQUENCE</scope>
    <source>
        <strain evidence="1">Expedition CK06-06</strain>
    </source>
</reference>
<comment type="caution">
    <text evidence="1">The sequence shown here is derived from an EMBL/GenBank/DDBJ whole genome shotgun (WGS) entry which is preliminary data.</text>
</comment>
<dbReference type="AlphaFoldDB" id="X1J5T1"/>
<sequence>LEDKGYIIRVRRIKRDKKRGIMFKSTLYKITIQGYYALKMTGVSVWREIKAITAQGIKAGEHALSKFTGPVSMKTILGSTTMFGGKTKRFIVEG</sequence>
<protein>
    <submittedName>
        <fullName evidence="1">Uncharacterized protein</fullName>
    </submittedName>
</protein>
<name>X1J5T1_9ZZZZ</name>